<name>A0A0V1MVG2_9BILA</name>
<protein>
    <submittedName>
        <fullName evidence="2">Uncharacterized protein</fullName>
    </submittedName>
</protein>
<gene>
    <name evidence="2" type="ORF">T10_7576</name>
</gene>
<evidence type="ECO:0000313" key="2">
    <source>
        <dbReference type="EMBL" id="KRZ75454.1"/>
    </source>
</evidence>
<dbReference type="Proteomes" id="UP000054843">
    <property type="component" value="Unassembled WGS sequence"/>
</dbReference>
<dbReference type="AlphaFoldDB" id="A0A0V1MVG2"/>
<dbReference type="EMBL" id="JYDO01000038">
    <property type="protein sequence ID" value="KRZ75454.1"/>
    <property type="molecule type" value="Genomic_DNA"/>
</dbReference>
<comment type="caution">
    <text evidence="2">The sequence shown here is derived from an EMBL/GenBank/DDBJ whole genome shotgun (WGS) entry which is preliminary data.</text>
</comment>
<accession>A0A0V1MVG2</accession>
<keyword evidence="3" id="KW-1185">Reference proteome</keyword>
<evidence type="ECO:0000256" key="1">
    <source>
        <dbReference type="SAM" id="MobiDB-lite"/>
    </source>
</evidence>
<dbReference type="OrthoDB" id="5917793at2759"/>
<reference evidence="2 3" key="1">
    <citation type="submission" date="2015-01" db="EMBL/GenBank/DDBJ databases">
        <title>Evolution of Trichinella species and genotypes.</title>
        <authorList>
            <person name="Korhonen P.K."/>
            <person name="Edoardo P."/>
            <person name="Giuseppe L.R."/>
            <person name="Gasser R.B."/>
        </authorList>
    </citation>
    <scope>NUCLEOTIDE SEQUENCE [LARGE SCALE GENOMIC DNA]</scope>
    <source>
        <strain evidence="2">ISS1980</strain>
    </source>
</reference>
<organism evidence="2 3">
    <name type="scientific">Trichinella papuae</name>
    <dbReference type="NCBI Taxonomy" id="268474"/>
    <lineage>
        <taxon>Eukaryota</taxon>
        <taxon>Metazoa</taxon>
        <taxon>Ecdysozoa</taxon>
        <taxon>Nematoda</taxon>
        <taxon>Enoplea</taxon>
        <taxon>Dorylaimia</taxon>
        <taxon>Trichinellida</taxon>
        <taxon>Trichinellidae</taxon>
        <taxon>Trichinella</taxon>
    </lineage>
</organism>
<sequence>MTSLFSWAIQSPRHTGLVLTKSPTRSARSALPTVSHIDPSTGIGHSSAVGPPVAAVPCGNRIPQCRDLF</sequence>
<proteinExistence type="predicted"/>
<feature type="region of interest" description="Disordered" evidence="1">
    <location>
        <begin position="22"/>
        <end position="48"/>
    </location>
</feature>
<evidence type="ECO:0000313" key="3">
    <source>
        <dbReference type="Proteomes" id="UP000054843"/>
    </source>
</evidence>